<dbReference type="GO" id="GO:0002116">
    <property type="term" value="C:semaphorin receptor complex"/>
    <property type="evidence" value="ECO:0007669"/>
    <property type="project" value="TreeGrafter"/>
</dbReference>
<dbReference type="GO" id="GO:0008360">
    <property type="term" value="P:regulation of cell shape"/>
    <property type="evidence" value="ECO:0007669"/>
    <property type="project" value="TreeGrafter"/>
</dbReference>
<evidence type="ECO:0000256" key="4">
    <source>
        <dbReference type="ARBA" id="ARBA00023180"/>
    </source>
</evidence>
<evidence type="ECO:0000256" key="2">
    <source>
        <dbReference type="ARBA" id="ARBA00023136"/>
    </source>
</evidence>
<evidence type="ECO:0000259" key="7">
    <source>
        <dbReference type="SMART" id="SM00630"/>
    </source>
</evidence>
<feature type="domain" description="PSI" evidence="6">
    <location>
        <begin position="971"/>
        <end position="1019"/>
    </location>
</feature>
<keyword evidence="5" id="KW-0732">Signal</keyword>
<evidence type="ECO:0000256" key="3">
    <source>
        <dbReference type="ARBA" id="ARBA00023157"/>
    </source>
</evidence>
<dbReference type="PANTHER" id="PTHR22625:SF4">
    <property type="entry name" value="PLEXIN-C1"/>
    <property type="match status" value="1"/>
</dbReference>
<dbReference type="InterPro" id="IPR036352">
    <property type="entry name" value="Semap_dom_sf"/>
</dbReference>
<dbReference type="Gene3D" id="2.130.10.10">
    <property type="entry name" value="YVTN repeat-like/Quinoprotein amine dehydrogenase"/>
    <property type="match status" value="3"/>
</dbReference>
<dbReference type="GeneID" id="102211237"/>
<feature type="domain" description="Sema" evidence="7">
    <location>
        <begin position="31"/>
        <end position="407"/>
    </location>
</feature>
<dbReference type="GO" id="GO:0007162">
    <property type="term" value="P:negative regulation of cell adhesion"/>
    <property type="evidence" value="ECO:0007669"/>
    <property type="project" value="TreeGrafter"/>
</dbReference>
<name>A0A9Y3RVY2_9CICH</name>
<accession>A0A9Y3RVY2</accession>
<sequence length="1450" mass="160360">MILLLGLLSVLSGELGLCRKEDEGFNFDGDIRQFVVTPNMLYIATEERLYQLSHDLTLINSLTQRGIIKTGNQQDDVQFYRVSDTAEWNATFSINVLLPFTKNDSLISCGVTDDDCGHCEILDLKNISKLLHREHIQVGPLKRSSRSVSFLVDVKKKTQADTYILTAIQQNTEKPENNKCGINRQTVNLQDTDNKQGGGIFSLADGASGTPGIKSKGDVEFVDGFQINSTIYLFSNMLSAQTNRVRLIWLEGEKSKTDTLKSLRGATLSVSDSESSRLMASSVITGELWSGVFSVDGGDTNTQLMVFDISPDYSSDADRDPDFYTSVPSEVTPKILKPKAVIFRQSYMTSVLAVRQRGWMVFYIGTGDGQLIKLSVDKNYHAACPTVLYRTSDDRKVFPKLHLDPVGRKHLYVPFTNQVKRVPVSNCSTYTNVQECWSAQDPYCGWCGSKSSCTYEDDCTDSDWLSIPDESQHKMISHKVEKDTNGQILLKIHTHLTVGQEGPSNFACQFAGRSGSICASNNPPPHFPQCTCILSDRTLPADGLHVTIKFRLGTSQLSEQLRLNDCSNMSGPPSFMLCRQCIKAGCGWNKNSCSWANQGETGDRVCQELESGKNFSIPEISSITPSVVSFYGTNHAVLLGRNLGDVKRVRIQTHADCTPKESPVWGNTGISLTFHIPTTELKGVASVCVLLPDGSCHGEANITYRSSPSCGNITPSSSWMSGKRKLTLMGSHLDLVEGVVHSHAKHDVKLPIDSSYQVCRHTQSLLLPAVLFSAVRSELYEQMILLLALLSVLSGELGLCQKEDEGFTFDGDIRQFAVTPNMLYIATEERLYQLSHDLTLINSLTQRGILKTGNQQDDVQFYRVSDTAEWNATFSINPKILKPKAVLFRQSYMTSVLAVRQNAWMVFYIWTEDGLLIKLSVDRKYHAACPTVLYRTSDDHKVFFKLHLDPVGHKHVYVPFTNQVKRVPVSNCSTYTNVQECWSAQDPYCGWCGSKSSCTFEDDCTDSDWLSIPDESQHKMISHKVEKDTNGQISLKIHTHLTVGQKVSSDFTCQFSAISGHLCIGNNPPRFPQCTCYLSDHTLPPDGLHVTVKFRLGKILLSEQMKLTNCSDIHGPPTSILCQQCIKAGCGWSRNSCSWANQGETDESVCQTLESGKNFSIPEIFSITPNVVSLYGTNHAVLLGHNLGDVSGVRIQTHTDCAPKESPVWDNSGVSVTFHIPSTDIKGVVNVCVLLPDGSCHGEANITYLSSPSCTNATPSSSWISGNRKITVRGSHLKFVEGIVHSHAMQEVALPKNSSYQSLTYDSPSAENSPGISSSTVFLKVANQTLACSTNMSYYPDPEFISFTATRTGNSVHITIRKKADKLEMTTAELAVWGVQDSKEYRCAMETNKTSDETHSFTCEVKNPPDVEFQLLLIKYGSRTVSLSKPRPSSHLLLLLLLLIPCVIAE</sequence>
<comment type="subcellular location">
    <subcellularLocation>
        <location evidence="1">Membrane</location>
    </subcellularLocation>
</comment>
<evidence type="ECO:0000313" key="8">
    <source>
        <dbReference type="Proteomes" id="UP000695023"/>
    </source>
</evidence>
<evidence type="ECO:0000259" key="6">
    <source>
        <dbReference type="SMART" id="SM00423"/>
    </source>
</evidence>
<feature type="chain" id="PRO_5041277298" evidence="5">
    <location>
        <begin position="19"/>
        <end position="1450"/>
    </location>
</feature>
<dbReference type="SMART" id="SM00423">
    <property type="entry name" value="PSI"/>
    <property type="match status" value="2"/>
</dbReference>
<feature type="signal peptide" evidence="5">
    <location>
        <begin position="1"/>
        <end position="18"/>
    </location>
</feature>
<dbReference type="InterPro" id="IPR002165">
    <property type="entry name" value="Plexin_repeat"/>
</dbReference>
<dbReference type="Gene3D" id="2.60.40.10">
    <property type="entry name" value="Immunoglobulins"/>
    <property type="match status" value="4"/>
</dbReference>
<dbReference type="SMART" id="SM00630">
    <property type="entry name" value="Sema"/>
    <property type="match status" value="1"/>
</dbReference>
<dbReference type="InterPro" id="IPR001627">
    <property type="entry name" value="Semap_dom"/>
</dbReference>
<dbReference type="Proteomes" id="UP000695023">
    <property type="component" value="Unplaced"/>
</dbReference>
<dbReference type="GO" id="GO:0017154">
    <property type="term" value="F:semaphorin receptor activity"/>
    <property type="evidence" value="ECO:0007669"/>
    <property type="project" value="InterPro"/>
</dbReference>
<keyword evidence="8" id="KW-1185">Reference proteome</keyword>
<dbReference type="Pfam" id="PF01437">
    <property type="entry name" value="PSI"/>
    <property type="match status" value="2"/>
</dbReference>
<dbReference type="GO" id="GO:0050772">
    <property type="term" value="P:positive regulation of axonogenesis"/>
    <property type="evidence" value="ECO:0007669"/>
    <property type="project" value="TreeGrafter"/>
</dbReference>
<dbReference type="InterPro" id="IPR013783">
    <property type="entry name" value="Ig-like_fold"/>
</dbReference>
<dbReference type="InterPro" id="IPR016201">
    <property type="entry name" value="PSI"/>
</dbReference>
<dbReference type="GO" id="GO:0007411">
    <property type="term" value="P:axon guidance"/>
    <property type="evidence" value="ECO:0007669"/>
    <property type="project" value="UniProtKB-ARBA"/>
</dbReference>
<dbReference type="SUPFAM" id="SSF103575">
    <property type="entry name" value="Plexin repeat"/>
    <property type="match status" value="2"/>
</dbReference>
<dbReference type="InterPro" id="IPR031148">
    <property type="entry name" value="Plexin"/>
</dbReference>
<dbReference type="GO" id="GO:0030334">
    <property type="term" value="P:regulation of cell migration"/>
    <property type="evidence" value="ECO:0007669"/>
    <property type="project" value="TreeGrafter"/>
</dbReference>
<evidence type="ECO:0000313" key="9">
    <source>
        <dbReference type="RefSeq" id="XP_005743421.1"/>
    </source>
</evidence>
<protein>
    <submittedName>
        <fullName evidence="9">Plexin-C1-like</fullName>
    </submittedName>
</protein>
<dbReference type="SUPFAM" id="SSF101912">
    <property type="entry name" value="Sema domain"/>
    <property type="match status" value="2"/>
</dbReference>
<keyword evidence="4" id="KW-0325">Glycoprotein</keyword>
<dbReference type="CDD" id="cd00102">
    <property type="entry name" value="IPT"/>
    <property type="match status" value="1"/>
</dbReference>
<proteinExistence type="predicted"/>
<evidence type="ECO:0000256" key="5">
    <source>
        <dbReference type="SAM" id="SignalP"/>
    </source>
</evidence>
<dbReference type="RefSeq" id="XP_005743421.1">
    <property type="nucleotide sequence ID" value="XM_005743364.1"/>
</dbReference>
<feature type="domain" description="PSI" evidence="6">
    <location>
        <begin position="426"/>
        <end position="474"/>
    </location>
</feature>
<keyword evidence="3" id="KW-1015">Disulfide bond</keyword>
<dbReference type="PANTHER" id="PTHR22625">
    <property type="entry name" value="PLEXIN"/>
    <property type="match status" value="1"/>
</dbReference>
<evidence type="ECO:0000256" key="1">
    <source>
        <dbReference type="ARBA" id="ARBA00004370"/>
    </source>
</evidence>
<gene>
    <name evidence="9" type="primary">LOC102211237</name>
</gene>
<dbReference type="InterPro" id="IPR015943">
    <property type="entry name" value="WD40/YVTN_repeat-like_dom_sf"/>
</dbReference>
<dbReference type="GO" id="GO:0005886">
    <property type="term" value="C:plasma membrane"/>
    <property type="evidence" value="ECO:0007669"/>
    <property type="project" value="TreeGrafter"/>
</dbReference>
<organism evidence="8 9">
    <name type="scientific">Pundamilia nyererei</name>
    <dbReference type="NCBI Taxonomy" id="303518"/>
    <lineage>
        <taxon>Eukaryota</taxon>
        <taxon>Metazoa</taxon>
        <taxon>Chordata</taxon>
        <taxon>Craniata</taxon>
        <taxon>Vertebrata</taxon>
        <taxon>Euteleostomi</taxon>
        <taxon>Actinopterygii</taxon>
        <taxon>Neopterygii</taxon>
        <taxon>Teleostei</taxon>
        <taxon>Neoteleostei</taxon>
        <taxon>Acanthomorphata</taxon>
        <taxon>Ovalentaria</taxon>
        <taxon>Cichlomorphae</taxon>
        <taxon>Cichliformes</taxon>
        <taxon>Cichlidae</taxon>
        <taxon>African cichlids</taxon>
        <taxon>Pseudocrenilabrinae</taxon>
        <taxon>Haplochromini</taxon>
        <taxon>Pundamilia</taxon>
    </lineage>
</organism>
<reference evidence="9" key="1">
    <citation type="submission" date="2025-08" db="UniProtKB">
        <authorList>
            <consortium name="RefSeq"/>
        </authorList>
    </citation>
    <scope>IDENTIFICATION</scope>
</reference>
<keyword evidence="2" id="KW-0472">Membrane</keyword>